<dbReference type="GO" id="GO:0017057">
    <property type="term" value="F:6-phosphogluconolactonase activity"/>
    <property type="evidence" value="ECO:0007669"/>
    <property type="project" value="TreeGrafter"/>
</dbReference>
<organism evidence="3 4">
    <name type="scientific">Diplogelasinospora grovesii</name>
    <dbReference type="NCBI Taxonomy" id="303347"/>
    <lineage>
        <taxon>Eukaryota</taxon>
        <taxon>Fungi</taxon>
        <taxon>Dikarya</taxon>
        <taxon>Ascomycota</taxon>
        <taxon>Pezizomycotina</taxon>
        <taxon>Sordariomycetes</taxon>
        <taxon>Sordariomycetidae</taxon>
        <taxon>Sordariales</taxon>
        <taxon>Diplogelasinosporaceae</taxon>
        <taxon>Diplogelasinospora</taxon>
    </lineage>
</organism>
<dbReference type="AlphaFoldDB" id="A0AAN6N0H9"/>
<dbReference type="PANTHER" id="PTHR30344:SF1">
    <property type="entry name" value="6-PHOSPHOGLUCONOLACTONASE"/>
    <property type="match status" value="1"/>
</dbReference>
<dbReference type="Pfam" id="PF10282">
    <property type="entry name" value="Lactonase"/>
    <property type="match status" value="1"/>
</dbReference>
<keyword evidence="4" id="KW-1185">Reference proteome</keyword>
<dbReference type="InterPro" id="IPR050282">
    <property type="entry name" value="Cycloisomerase_2"/>
</dbReference>
<evidence type="ECO:0000256" key="1">
    <source>
        <dbReference type="ARBA" id="ARBA00005564"/>
    </source>
</evidence>
<keyword evidence="2" id="KW-0732">Signal</keyword>
<reference evidence="4" key="1">
    <citation type="journal article" date="2023" name="Mol. Phylogenet. Evol.">
        <title>Genome-scale phylogeny and comparative genomics of the fungal order Sordariales.</title>
        <authorList>
            <person name="Hensen N."/>
            <person name="Bonometti L."/>
            <person name="Westerberg I."/>
            <person name="Brannstrom I.O."/>
            <person name="Guillou S."/>
            <person name="Cros-Aarteil S."/>
            <person name="Calhoun S."/>
            <person name="Haridas S."/>
            <person name="Kuo A."/>
            <person name="Mondo S."/>
            <person name="Pangilinan J."/>
            <person name="Riley R."/>
            <person name="LaButti K."/>
            <person name="Andreopoulos B."/>
            <person name="Lipzen A."/>
            <person name="Chen C."/>
            <person name="Yan M."/>
            <person name="Daum C."/>
            <person name="Ng V."/>
            <person name="Clum A."/>
            <person name="Steindorff A."/>
            <person name="Ohm R.A."/>
            <person name="Martin F."/>
            <person name="Silar P."/>
            <person name="Natvig D.O."/>
            <person name="Lalanne C."/>
            <person name="Gautier V."/>
            <person name="Ament-Velasquez S.L."/>
            <person name="Kruys A."/>
            <person name="Hutchinson M.I."/>
            <person name="Powell A.J."/>
            <person name="Barry K."/>
            <person name="Miller A.N."/>
            <person name="Grigoriev I.V."/>
            <person name="Debuchy R."/>
            <person name="Gladieux P."/>
            <person name="Hiltunen Thoren M."/>
            <person name="Johannesson H."/>
        </authorList>
    </citation>
    <scope>NUCLEOTIDE SEQUENCE [LARGE SCALE GENOMIC DNA]</scope>
    <source>
        <strain evidence="4">CBS 340.73</strain>
    </source>
</reference>
<protein>
    <submittedName>
        <fullName evidence="3">6-phosphogluconolactonase</fullName>
    </submittedName>
</protein>
<dbReference type="PANTHER" id="PTHR30344">
    <property type="entry name" value="6-PHOSPHOGLUCONOLACTONASE-RELATED"/>
    <property type="match status" value="1"/>
</dbReference>
<dbReference type="InterPro" id="IPR015943">
    <property type="entry name" value="WD40/YVTN_repeat-like_dom_sf"/>
</dbReference>
<accession>A0AAN6N0H9</accession>
<feature type="chain" id="PRO_5042997419" evidence="2">
    <location>
        <begin position="19"/>
        <end position="401"/>
    </location>
</feature>
<gene>
    <name evidence="3" type="ORF">QBC46DRAFT_461435</name>
</gene>
<sequence>MTRLTLAAGSLLLPSVLGVTLLASHYNGNLYTLSLTGTPGVSGNLSITSTTTGCGTTPGWLELYPEDKTLYCFDESWSGSGSMAQYSVAADGTLSLTAQVPTTGNDVHGTLYGGVDGKGFVASAQYSPSTITTYKLPFSSTSKPQQLEKFVLAAHGPNARQDVPHPHEVLLDPTGKFFLVPDLGADLVRIFSMNSTSGHLTACPAAVTGPGDGPRHGVFWQPPTNVTGKAGGLLRLYTLNELGNSVSAWTVTYDSPATDPAGCLMLNRTQTLSTYPEGTKGGPNTKAAEIRVRDNYVYASNRADESFGTQLDSLAMYRIDPTTGALGWVEWTNAHAYYPRTFAINKAGTLVAVGGQTSSNVAIIARDTTTGKLGPLVTSLQIGTVGRAGEEDGLSAVVWVE</sequence>
<dbReference type="Proteomes" id="UP001303473">
    <property type="component" value="Unassembled WGS sequence"/>
</dbReference>
<dbReference type="Gene3D" id="2.130.10.10">
    <property type="entry name" value="YVTN repeat-like/Quinoprotein amine dehydrogenase"/>
    <property type="match status" value="1"/>
</dbReference>
<dbReference type="InterPro" id="IPR019405">
    <property type="entry name" value="Lactonase_7-beta_prop"/>
</dbReference>
<dbReference type="SUPFAM" id="SSF51004">
    <property type="entry name" value="C-terminal (heme d1) domain of cytochrome cd1-nitrite reductase"/>
    <property type="match status" value="1"/>
</dbReference>
<evidence type="ECO:0000256" key="2">
    <source>
        <dbReference type="SAM" id="SignalP"/>
    </source>
</evidence>
<dbReference type="InterPro" id="IPR011048">
    <property type="entry name" value="Haem_d1_sf"/>
</dbReference>
<evidence type="ECO:0000313" key="4">
    <source>
        <dbReference type="Proteomes" id="UP001303473"/>
    </source>
</evidence>
<dbReference type="EMBL" id="MU853881">
    <property type="protein sequence ID" value="KAK3936510.1"/>
    <property type="molecule type" value="Genomic_DNA"/>
</dbReference>
<proteinExistence type="inferred from homology"/>
<feature type="signal peptide" evidence="2">
    <location>
        <begin position="1"/>
        <end position="18"/>
    </location>
</feature>
<evidence type="ECO:0000313" key="3">
    <source>
        <dbReference type="EMBL" id="KAK3936510.1"/>
    </source>
</evidence>
<comment type="caution">
    <text evidence="3">The sequence shown here is derived from an EMBL/GenBank/DDBJ whole genome shotgun (WGS) entry which is preliminary data.</text>
</comment>
<comment type="similarity">
    <text evidence="1">Belongs to the cycloisomerase 2 family.</text>
</comment>
<name>A0AAN6N0H9_9PEZI</name>